<evidence type="ECO:0000256" key="10">
    <source>
        <dbReference type="ARBA" id="ARBA00022801"/>
    </source>
</evidence>
<dbReference type="RefSeq" id="XP_056548358.1">
    <property type="nucleotide sequence ID" value="XM_056684752.1"/>
</dbReference>
<dbReference type="InterPro" id="IPR046450">
    <property type="entry name" value="PA_dom_sf"/>
</dbReference>
<dbReference type="EC" id="3.4.-.-" evidence="14"/>
<dbReference type="CDD" id="cd03876">
    <property type="entry name" value="M28_SGAP_like"/>
    <property type="match status" value="1"/>
</dbReference>
<dbReference type="PANTHER" id="PTHR12147:SF57">
    <property type="entry name" value="PEPTIDE HYDROLASE"/>
    <property type="match status" value="1"/>
</dbReference>
<dbReference type="GO" id="GO:0046872">
    <property type="term" value="F:metal ion binding"/>
    <property type="evidence" value="ECO:0007669"/>
    <property type="project" value="UniProtKB-KW"/>
</dbReference>
<dbReference type="SUPFAM" id="SSF52025">
    <property type="entry name" value="PA domain"/>
    <property type="match status" value="1"/>
</dbReference>
<name>A0A9W9LUM9_9EURO</name>
<evidence type="ECO:0000256" key="4">
    <source>
        <dbReference type="ARBA" id="ARBA00011245"/>
    </source>
</evidence>
<feature type="domain" description="PA" evidence="16">
    <location>
        <begin position="117"/>
        <end position="205"/>
    </location>
</feature>
<dbReference type="FunFam" id="3.50.30.30:FF:000030">
    <property type="entry name" value="Peptide hydrolase"/>
    <property type="match status" value="1"/>
</dbReference>
<dbReference type="GO" id="GO:0008235">
    <property type="term" value="F:metalloexopeptidase activity"/>
    <property type="evidence" value="ECO:0007669"/>
    <property type="project" value="InterPro"/>
</dbReference>
<evidence type="ECO:0000256" key="2">
    <source>
        <dbReference type="ARBA" id="ARBA00004613"/>
    </source>
</evidence>
<evidence type="ECO:0000313" key="18">
    <source>
        <dbReference type="EMBL" id="KAJ5176750.1"/>
    </source>
</evidence>
<keyword evidence="7 14" id="KW-0645">Protease</keyword>
<evidence type="ECO:0000256" key="12">
    <source>
        <dbReference type="ARBA" id="ARBA00023049"/>
    </source>
</evidence>
<evidence type="ECO:0000313" key="19">
    <source>
        <dbReference type="Proteomes" id="UP001149163"/>
    </source>
</evidence>
<dbReference type="GeneID" id="81423928"/>
<dbReference type="PANTHER" id="PTHR12147">
    <property type="entry name" value="METALLOPEPTIDASE M28 FAMILY MEMBER"/>
    <property type="match status" value="1"/>
</dbReference>
<dbReference type="InterPro" id="IPR003137">
    <property type="entry name" value="PA_domain"/>
</dbReference>
<protein>
    <recommendedName>
        <fullName evidence="14">Peptide hydrolase</fullName>
        <ecNumber evidence="14">3.4.-.-</ecNumber>
    </recommendedName>
</protein>
<keyword evidence="8 14" id="KW-0479">Metal-binding</keyword>
<gene>
    <name evidence="18" type="ORF">N7482_002627</name>
</gene>
<sequence>MKWHFLIYHLSVALAGRAKPLVSPDEFPSMIRLEDLLKGTQQLEDFAYSYPERNRVFGSAAHNDTVDFLYRELKRTGYYHVWKQPQVHTWTKAESSLMVDGESIEVAAMTYSPSVDVTAELAVVSNLGCSATDYPNDVAGRVALVKRGECTFADKSVLAAAANAAAVLVYNNVAGALSGTLGGVSSDHGSFSAIAGISDADGETLLSAAAKGVVTVSLEIDSKIENRTTFNVIAETKSGDHNNVVSLGGHTDSVEAGPGINDDGSGIISNLVVARALTRFAVQNAVRFCFWTGEEFGLLGSEFYTSQLDSDELAKIKLYLNFDMIASPNYALMIYDGDGDAFNQTGPAGSAQIEGLFQDYFTSKNLPYIPTAFDGRSDYDGFISRGIPAGGLFTGAEGIKSNAEAKLFGGQANISYDVNYHAAGDNFTNLNHEAFLINSRATAFAVATYANSLASIPPRSKTPARREVKKRAPRSHAYTKNTGCFHSQVEK</sequence>
<dbReference type="Pfam" id="PF04389">
    <property type="entry name" value="Peptidase_M28"/>
    <property type="match status" value="1"/>
</dbReference>
<dbReference type="InterPro" id="IPR041756">
    <property type="entry name" value="M28_SGAP-like"/>
</dbReference>
<dbReference type="Gene3D" id="3.40.630.10">
    <property type="entry name" value="Zn peptidases"/>
    <property type="match status" value="1"/>
</dbReference>
<evidence type="ECO:0000256" key="7">
    <source>
        <dbReference type="ARBA" id="ARBA00022670"/>
    </source>
</evidence>
<comment type="similarity">
    <text evidence="3">Belongs to the peptidase M28 family. M28A subfamily.</text>
</comment>
<comment type="subunit">
    <text evidence="4">Monomer.</text>
</comment>
<comment type="caution">
    <text evidence="18">The sequence shown here is derived from an EMBL/GenBank/DDBJ whole genome shotgun (WGS) entry which is preliminary data.</text>
</comment>
<evidence type="ECO:0000256" key="9">
    <source>
        <dbReference type="ARBA" id="ARBA00022729"/>
    </source>
</evidence>
<evidence type="ECO:0000256" key="8">
    <source>
        <dbReference type="ARBA" id="ARBA00022723"/>
    </source>
</evidence>
<dbReference type="SUPFAM" id="SSF53187">
    <property type="entry name" value="Zn-dependent exopeptidases"/>
    <property type="match status" value="1"/>
</dbReference>
<keyword evidence="5" id="KW-0031">Aminopeptidase</keyword>
<evidence type="ECO:0000256" key="15">
    <source>
        <dbReference type="SAM" id="MobiDB-lite"/>
    </source>
</evidence>
<dbReference type="Proteomes" id="UP001149163">
    <property type="component" value="Unassembled WGS sequence"/>
</dbReference>
<dbReference type="GO" id="GO:0006508">
    <property type="term" value="P:proteolysis"/>
    <property type="evidence" value="ECO:0007669"/>
    <property type="project" value="UniProtKB-KW"/>
</dbReference>
<proteinExistence type="inferred from homology"/>
<reference evidence="18" key="1">
    <citation type="submission" date="2022-11" db="EMBL/GenBank/DDBJ databases">
        <authorList>
            <person name="Petersen C."/>
        </authorList>
    </citation>
    <scope>NUCLEOTIDE SEQUENCE</scope>
    <source>
        <strain evidence="18">IBT 26290</strain>
    </source>
</reference>
<keyword evidence="19" id="KW-1185">Reference proteome</keyword>
<dbReference type="OrthoDB" id="10013407at2759"/>
<dbReference type="InterPro" id="IPR045175">
    <property type="entry name" value="M28_fam"/>
</dbReference>
<dbReference type="GO" id="GO:0004177">
    <property type="term" value="F:aminopeptidase activity"/>
    <property type="evidence" value="ECO:0007669"/>
    <property type="project" value="UniProtKB-KW"/>
</dbReference>
<dbReference type="InterPro" id="IPR007484">
    <property type="entry name" value="Peptidase_M28"/>
</dbReference>
<dbReference type="EMBL" id="JAPQKN010000001">
    <property type="protein sequence ID" value="KAJ5176750.1"/>
    <property type="molecule type" value="Genomic_DNA"/>
</dbReference>
<keyword evidence="9 14" id="KW-0732">Signal</keyword>
<dbReference type="Gene3D" id="3.50.30.30">
    <property type="match status" value="1"/>
</dbReference>
<organism evidence="18 19">
    <name type="scientific">Penicillium canariense</name>
    <dbReference type="NCBI Taxonomy" id="189055"/>
    <lineage>
        <taxon>Eukaryota</taxon>
        <taxon>Fungi</taxon>
        <taxon>Dikarya</taxon>
        <taxon>Ascomycota</taxon>
        <taxon>Pezizomycotina</taxon>
        <taxon>Eurotiomycetes</taxon>
        <taxon>Eurotiomycetidae</taxon>
        <taxon>Eurotiales</taxon>
        <taxon>Aspergillaceae</taxon>
        <taxon>Penicillium</taxon>
    </lineage>
</organism>
<keyword evidence="11 14" id="KW-0862">Zinc</keyword>
<keyword evidence="10 14" id="KW-0378">Hydrolase</keyword>
<keyword evidence="13" id="KW-0325">Glycoprotein</keyword>
<comment type="subcellular location">
    <subcellularLocation>
        <location evidence="2">Secreted</location>
    </subcellularLocation>
</comment>
<evidence type="ECO:0000256" key="6">
    <source>
        <dbReference type="ARBA" id="ARBA00022525"/>
    </source>
</evidence>
<dbReference type="Pfam" id="PF02225">
    <property type="entry name" value="PA"/>
    <property type="match status" value="1"/>
</dbReference>
<evidence type="ECO:0000256" key="3">
    <source>
        <dbReference type="ARBA" id="ARBA00005957"/>
    </source>
</evidence>
<evidence type="ECO:0000256" key="14">
    <source>
        <dbReference type="RuleBase" id="RU361240"/>
    </source>
</evidence>
<feature type="domain" description="Peptidase M28" evidence="17">
    <location>
        <begin position="231"/>
        <end position="439"/>
    </location>
</feature>
<reference evidence="18" key="2">
    <citation type="journal article" date="2023" name="IMA Fungus">
        <title>Comparative genomic study of the Penicillium genus elucidates a diverse pangenome and 15 lateral gene transfer events.</title>
        <authorList>
            <person name="Petersen C."/>
            <person name="Sorensen T."/>
            <person name="Nielsen M.R."/>
            <person name="Sondergaard T.E."/>
            <person name="Sorensen J.L."/>
            <person name="Fitzpatrick D.A."/>
            <person name="Frisvad J.C."/>
            <person name="Nielsen K.L."/>
        </authorList>
    </citation>
    <scope>NUCLEOTIDE SEQUENCE</scope>
    <source>
        <strain evidence="18">IBT 26290</strain>
    </source>
</reference>
<dbReference type="CDD" id="cd02130">
    <property type="entry name" value="PA_ScAPY_like"/>
    <property type="match status" value="1"/>
</dbReference>
<evidence type="ECO:0000256" key="1">
    <source>
        <dbReference type="ARBA" id="ARBA00001947"/>
    </source>
</evidence>
<dbReference type="FunFam" id="3.40.630.10:FF:000054">
    <property type="entry name" value="Peptide hydrolase"/>
    <property type="match status" value="1"/>
</dbReference>
<evidence type="ECO:0000259" key="17">
    <source>
        <dbReference type="Pfam" id="PF04389"/>
    </source>
</evidence>
<evidence type="ECO:0000256" key="11">
    <source>
        <dbReference type="ARBA" id="ARBA00022833"/>
    </source>
</evidence>
<dbReference type="GO" id="GO:0005576">
    <property type="term" value="C:extracellular region"/>
    <property type="evidence" value="ECO:0007669"/>
    <property type="project" value="UniProtKB-SubCell"/>
</dbReference>
<accession>A0A9W9LUM9</accession>
<evidence type="ECO:0000256" key="13">
    <source>
        <dbReference type="ARBA" id="ARBA00023180"/>
    </source>
</evidence>
<dbReference type="AlphaFoldDB" id="A0A9W9LUM9"/>
<feature type="signal peptide" evidence="14">
    <location>
        <begin position="1"/>
        <end position="18"/>
    </location>
</feature>
<evidence type="ECO:0000256" key="5">
    <source>
        <dbReference type="ARBA" id="ARBA00022438"/>
    </source>
</evidence>
<keyword evidence="6" id="KW-0964">Secreted</keyword>
<comment type="cofactor">
    <cofactor evidence="1">
        <name>Zn(2+)</name>
        <dbReference type="ChEBI" id="CHEBI:29105"/>
    </cofactor>
</comment>
<evidence type="ECO:0000259" key="16">
    <source>
        <dbReference type="Pfam" id="PF02225"/>
    </source>
</evidence>
<feature type="chain" id="PRO_5041021709" description="Peptide hydrolase" evidence="14">
    <location>
        <begin position="19"/>
        <end position="491"/>
    </location>
</feature>
<keyword evidence="12" id="KW-0482">Metalloprotease</keyword>
<feature type="region of interest" description="Disordered" evidence="15">
    <location>
        <begin position="457"/>
        <end position="491"/>
    </location>
</feature>